<feature type="compositionally biased region" description="Polar residues" evidence="1">
    <location>
        <begin position="41"/>
        <end position="60"/>
    </location>
</feature>
<dbReference type="Proteomes" id="UP000002009">
    <property type="component" value="Chromosome 1"/>
</dbReference>
<dbReference type="EMBL" id="CP001574">
    <property type="protein sequence ID" value="ACO69039.1"/>
    <property type="molecule type" value="Genomic_DNA"/>
</dbReference>
<protein>
    <recommendedName>
        <fullName evidence="4">Thioredoxin domain-containing protein</fullName>
    </recommendedName>
</protein>
<reference evidence="2 3" key="1">
    <citation type="journal article" date="2009" name="Science">
        <title>Green evolution and dynamic adaptations revealed by genomes of the marine picoeukaryotes Micromonas.</title>
        <authorList>
            <person name="Worden A.Z."/>
            <person name="Lee J.H."/>
            <person name="Mock T."/>
            <person name="Rouze P."/>
            <person name="Simmons M.P."/>
            <person name="Aerts A.L."/>
            <person name="Allen A.E."/>
            <person name="Cuvelier M.L."/>
            <person name="Derelle E."/>
            <person name="Everett M.V."/>
            <person name="Foulon E."/>
            <person name="Grimwood J."/>
            <person name="Gundlach H."/>
            <person name="Henrissat B."/>
            <person name="Napoli C."/>
            <person name="McDonald S.M."/>
            <person name="Parker M.S."/>
            <person name="Rombauts S."/>
            <person name="Salamov A."/>
            <person name="Von Dassow P."/>
            <person name="Badger J.H."/>
            <person name="Coutinho P.M."/>
            <person name="Demir E."/>
            <person name="Dubchak I."/>
            <person name="Gentemann C."/>
            <person name="Eikrem W."/>
            <person name="Gready J.E."/>
            <person name="John U."/>
            <person name="Lanier W."/>
            <person name="Lindquist E.A."/>
            <person name="Lucas S."/>
            <person name="Mayer K.F."/>
            <person name="Moreau H."/>
            <person name="Not F."/>
            <person name="Otillar R."/>
            <person name="Panaud O."/>
            <person name="Pangilinan J."/>
            <person name="Paulsen I."/>
            <person name="Piegu B."/>
            <person name="Poliakov A."/>
            <person name="Robbens S."/>
            <person name="Schmutz J."/>
            <person name="Toulza E."/>
            <person name="Wyss T."/>
            <person name="Zelensky A."/>
            <person name="Zhou K."/>
            <person name="Armbrust E.V."/>
            <person name="Bhattacharya D."/>
            <person name="Goodenough U.W."/>
            <person name="Van de Peer Y."/>
            <person name="Grigoriev I.V."/>
        </authorList>
    </citation>
    <scope>NUCLEOTIDE SEQUENCE [LARGE SCALE GENOMIC DNA]</scope>
    <source>
        <strain evidence="3">RCC299 / NOUM17</strain>
    </source>
</reference>
<dbReference type="RefSeq" id="XP_002507781.1">
    <property type="nucleotide sequence ID" value="XM_002507735.1"/>
</dbReference>
<keyword evidence="3" id="KW-1185">Reference proteome</keyword>
<name>C1FEZ4_MICCC</name>
<gene>
    <name evidence="2" type="ORF">MICPUN_55622</name>
</gene>
<dbReference type="AlphaFoldDB" id="C1FEZ4"/>
<evidence type="ECO:0008006" key="4">
    <source>
        <dbReference type="Google" id="ProtNLM"/>
    </source>
</evidence>
<accession>C1FEZ4</accession>
<evidence type="ECO:0000256" key="1">
    <source>
        <dbReference type="SAM" id="MobiDB-lite"/>
    </source>
</evidence>
<sequence>MSVMISTAPASVASLALTRADRHVRGAFARPAYFRTRKTSKTSPSAYSDDSSQQGAKTQTITTVTSKHELDELVKTASKEAKITVLEVAKLGSIGKEGKPRKSTAQVSTSFLRVATDFKDKAVFAALYMDHSEATKCAAESLKVQEVPCVFIWDDQGELASELDTVSVDAVHHAVSRVLGVTDDRG</sequence>
<dbReference type="GeneID" id="8250327"/>
<evidence type="ECO:0000313" key="3">
    <source>
        <dbReference type="Proteomes" id="UP000002009"/>
    </source>
</evidence>
<evidence type="ECO:0000313" key="2">
    <source>
        <dbReference type="EMBL" id="ACO69039.1"/>
    </source>
</evidence>
<proteinExistence type="predicted"/>
<dbReference type="KEGG" id="mis:MICPUN_55622"/>
<feature type="region of interest" description="Disordered" evidence="1">
    <location>
        <begin position="39"/>
        <end position="60"/>
    </location>
</feature>
<dbReference type="InParanoid" id="C1FEZ4"/>
<organism evidence="2 3">
    <name type="scientific">Micromonas commoda (strain RCC299 / NOUM17 / CCMP2709)</name>
    <name type="common">Picoplanktonic green alga</name>
    <dbReference type="NCBI Taxonomy" id="296587"/>
    <lineage>
        <taxon>Eukaryota</taxon>
        <taxon>Viridiplantae</taxon>
        <taxon>Chlorophyta</taxon>
        <taxon>Mamiellophyceae</taxon>
        <taxon>Mamiellales</taxon>
        <taxon>Mamiellaceae</taxon>
        <taxon>Micromonas</taxon>
    </lineage>
</organism>